<dbReference type="EMBL" id="WAEM01000003">
    <property type="protein sequence ID" value="KAB1156318.1"/>
    <property type="molecule type" value="Genomic_DNA"/>
</dbReference>
<keyword evidence="3" id="KW-1185">Reference proteome</keyword>
<dbReference type="AlphaFoldDB" id="A0A7J5AFV2"/>
<evidence type="ECO:0000256" key="1">
    <source>
        <dbReference type="SAM" id="Phobius"/>
    </source>
</evidence>
<feature type="transmembrane region" description="Helical" evidence="1">
    <location>
        <begin position="9"/>
        <end position="29"/>
    </location>
</feature>
<sequence length="175" mass="19414">MEALRKNSLNLGIFLGIFLVVMTTLIYSIDISLFTSSWIGIVNVMIITGFGVLAAIKYKKNIGGFITFKEVFSSFFITVALGFFISTLYSILLFNVIDTEAKAIITDNIIKYSVEMMQKFGTKAADINKMIAEMEKSDSFGALGQMKGFAFNLIVYSIIGLVTALIIKRDRPQSL</sequence>
<dbReference type="Pfam" id="PF13858">
    <property type="entry name" value="DUF4199"/>
    <property type="match status" value="1"/>
</dbReference>
<feature type="transmembrane region" description="Helical" evidence="1">
    <location>
        <begin position="75"/>
        <end position="97"/>
    </location>
</feature>
<evidence type="ECO:0000313" key="3">
    <source>
        <dbReference type="Proteomes" id="UP000490922"/>
    </source>
</evidence>
<dbReference type="Proteomes" id="UP000490922">
    <property type="component" value="Unassembled WGS sequence"/>
</dbReference>
<keyword evidence="1" id="KW-0812">Transmembrane</keyword>
<accession>A0A7J5AFV2</accession>
<name>A0A7J5AFV2_9FLAO</name>
<dbReference type="InterPro" id="IPR025250">
    <property type="entry name" value="DUF4199"/>
</dbReference>
<keyword evidence="1" id="KW-1133">Transmembrane helix</keyword>
<gene>
    <name evidence="2" type="ORF">F6464_09010</name>
</gene>
<feature type="transmembrane region" description="Helical" evidence="1">
    <location>
        <begin position="149"/>
        <end position="167"/>
    </location>
</feature>
<organism evidence="2 3">
    <name type="scientific">Flavobacterium luteum</name>
    <dbReference type="NCBI Taxonomy" id="2026654"/>
    <lineage>
        <taxon>Bacteria</taxon>
        <taxon>Pseudomonadati</taxon>
        <taxon>Bacteroidota</taxon>
        <taxon>Flavobacteriia</taxon>
        <taxon>Flavobacteriales</taxon>
        <taxon>Flavobacteriaceae</taxon>
        <taxon>Flavobacterium</taxon>
    </lineage>
</organism>
<proteinExistence type="predicted"/>
<feature type="transmembrane region" description="Helical" evidence="1">
    <location>
        <begin position="35"/>
        <end position="55"/>
    </location>
</feature>
<protein>
    <submittedName>
        <fullName evidence="2">DUF4199 domain-containing protein</fullName>
    </submittedName>
</protein>
<comment type="caution">
    <text evidence="2">The sequence shown here is derived from an EMBL/GenBank/DDBJ whole genome shotgun (WGS) entry which is preliminary data.</text>
</comment>
<reference evidence="2 3" key="1">
    <citation type="submission" date="2019-09" db="EMBL/GenBank/DDBJ databases">
        <title>Flavobacterium sp. nov., isolated from glacier ice.</title>
        <authorList>
            <person name="Liu Q."/>
        </authorList>
    </citation>
    <scope>NUCLEOTIDE SEQUENCE [LARGE SCALE GENOMIC DNA]</scope>
    <source>
        <strain evidence="2 3">NBRC 112527</strain>
    </source>
</reference>
<keyword evidence="1" id="KW-0472">Membrane</keyword>
<evidence type="ECO:0000313" key="2">
    <source>
        <dbReference type="EMBL" id="KAB1156318.1"/>
    </source>
</evidence>
<dbReference type="RefSeq" id="WP_151107470.1">
    <property type="nucleotide sequence ID" value="NZ_WAEM01000003.1"/>
</dbReference>
<dbReference type="OrthoDB" id="660361at2"/>